<gene>
    <name evidence="1" type="ORF">CMEL01_11412</name>
</gene>
<dbReference type="Proteomes" id="UP001239795">
    <property type="component" value="Unassembled WGS sequence"/>
</dbReference>
<reference evidence="1 2" key="1">
    <citation type="submission" date="2016-10" db="EMBL/GenBank/DDBJ databases">
        <title>The genome sequence of Colletotrichum fioriniae PJ7.</title>
        <authorList>
            <person name="Baroncelli R."/>
        </authorList>
    </citation>
    <scope>NUCLEOTIDE SEQUENCE [LARGE SCALE GENOMIC DNA]</scope>
    <source>
        <strain evidence="1">Col 31</strain>
    </source>
</reference>
<evidence type="ECO:0000313" key="2">
    <source>
        <dbReference type="Proteomes" id="UP001239795"/>
    </source>
</evidence>
<comment type="caution">
    <text evidence="1">The sequence shown here is derived from an EMBL/GenBank/DDBJ whole genome shotgun (WGS) entry which is preliminary data.</text>
</comment>
<sequence>MNTLFPWLSTYFESLIPGSFALGFNAGRETWTDLILPLR</sequence>
<proteinExistence type="predicted"/>
<keyword evidence="2" id="KW-1185">Reference proteome</keyword>
<protein>
    <submittedName>
        <fullName evidence="1">Uncharacterized protein</fullName>
    </submittedName>
</protein>
<dbReference type="AlphaFoldDB" id="A0AAI9Y077"/>
<evidence type="ECO:0000313" key="1">
    <source>
        <dbReference type="EMBL" id="KAK1467419.1"/>
    </source>
</evidence>
<name>A0AAI9Y077_9PEZI</name>
<dbReference type="EMBL" id="MLGG01000002">
    <property type="protein sequence ID" value="KAK1467419.1"/>
    <property type="molecule type" value="Genomic_DNA"/>
</dbReference>
<accession>A0AAI9Y077</accession>
<organism evidence="1 2">
    <name type="scientific">Colletotrichum melonis</name>
    <dbReference type="NCBI Taxonomy" id="1209925"/>
    <lineage>
        <taxon>Eukaryota</taxon>
        <taxon>Fungi</taxon>
        <taxon>Dikarya</taxon>
        <taxon>Ascomycota</taxon>
        <taxon>Pezizomycotina</taxon>
        <taxon>Sordariomycetes</taxon>
        <taxon>Hypocreomycetidae</taxon>
        <taxon>Glomerellales</taxon>
        <taxon>Glomerellaceae</taxon>
        <taxon>Colletotrichum</taxon>
        <taxon>Colletotrichum acutatum species complex</taxon>
    </lineage>
</organism>